<protein>
    <submittedName>
        <fullName evidence="7">GtrA family protein</fullName>
    </submittedName>
</protein>
<evidence type="ECO:0000256" key="1">
    <source>
        <dbReference type="ARBA" id="ARBA00004141"/>
    </source>
</evidence>
<gene>
    <name evidence="7" type="ORF">E4L96_00395</name>
</gene>
<dbReference type="Pfam" id="PF04138">
    <property type="entry name" value="GtrA_DPMS_TM"/>
    <property type="match status" value="1"/>
</dbReference>
<reference evidence="7 8" key="1">
    <citation type="submission" date="2019-03" db="EMBL/GenBank/DDBJ databases">
        <title>Draft Genome Sequence of Massilia arenosa sp. nov., a Novel Massilia Species Isolated from a Sandy-loam Maize Soil.</title>
        <authorList>
            <person name="Raths R."/>
            <person name="Peta V."/>
            <person name="Bucking H."/>
        </authorList>
    </citation>
    <scope>NUCLEOTIDE SEQUENCE [LARGE SCALE GENOMIC DNA]</scope>
    <source>
        <strain evidence="7 8">MC02</strain>
    </source>
</reference>
<evidence type="ECO:0000256" key="4">
    <source>
        <dbReference type="ARBA" id="ARBA00023136"/>
    </source>
</evidence>
<dbReference type="EMBL" id="SPVF01000006">
    <property type="protein sequence ID" value="TFW30253.1"/>
    <property type="molecule type" value="Genomic_DNA"/>
</dbReference>
<dbReference type="Proteomes" id="UP000298438">
    <property type="component" value="Unassembled WGS sequence"/>
</dbReference>
<evidence type="ECO:0000256" key="5">
    <source>
        <dbReference type="SAM" id="Phobius"/>
    </source>
</evidence>
<feature type="transmembrane region" description="Helical" evidence="5">
    <location>
        <begin position="106"/>
        <end position="124"/>
    </location>
</feature>
<proteinExistence type="predicted"/>
<dbReference type="InterPro" id="IPR007267">
    <property type="entry name" value="GtrA_DPMS_TM"/>
</dbReference>
<comment type="subcellular location">
    <subcellularLocation>
        <location evidence="1">Membrane</location>
        <topology evidence="1">Multi-pass membrane protein</topology>
    </subcellularLocation>
</comment>
<feature type="transmembrane region" description="Helical" evidence="5">
    <location>
        <begin position="72"/>
        <end position="94"/>
    </location>
</feature>
<keyword evidence="8" id="KW-1185">Reference proteome</keyword>
<feature type="domain" description="GtrA/DPMS transmembrane" evidence="6">
    <location>
        <begin position="14"/>
        <end position="124"/>
    </location>
</feature>
<dbReference type="AlphaFoldDB" id="A0A4Y9T036"/>
<feature type="transmembrane region" description="Helical" evidence="5">
    <location>
        <begin position="39"/>
        <end position="60"/>
    </location>
</feature>
<accession>A0A4Y9T036</accession>
<dbReference type="GO" id="GO:0016020">
    <property type="term" value="C:membrane"/>
    <property type="evidence" value="ECO:0007669"/>
    <property type="project" value="UniProtKB-SubCell"/>
</dbReference>
<evidence type="ECO:0000313" key="8">
    <source>
        <dbReference type="Proteomes" id="UP000298438"/>
    </source>
</evidence>
<evidence type="ECO:0000313" key="7">
    <source>
        <dbReference type="EMBL" id="TFW30253.1"/>
    </source>
</evidence>
<organism evidence="7 8">
    <name type="scientific">Zemynaea arenosa</name>
    <dbReference type="NCBI Taxonomy" id="2561931"/>
    <lineage>
        <taxon>Bacteria</taxon>
        <taxon>Pseudomonadati</taxon>
        <taxon>Pseudomonadota</taxon>
        <taxon>Betaproteobacteria</taxon>
        <taxon>Burkholderiales</taxon>
        <taxon>Oxalobacteraceae</taxon>
        <taxon>Telluria group</taxon>
        <taxon>Zemynaea</taxon>
    </lineage>
</organism>
<dbReference type="GO" id="GO:0000271">
    <property type="term" value="P:polysaccharide biosynthetic process"/>
    <property type="evidence" value="ECO:0007669"/>
    <property type="project" value="InterPro"/>
</dbReference>
<sequence length="126" mass="13054">MRSLLAHRRQFLVYLAGGVLSAVVDVGVLQMMLSAGTVAGAAVSAGFAAGLLVNYLFHLRVTFGGSAESGNFVRYLCVVGLNYVLTLGCVALGVKLGAGVLVGKLVALPLVALNGFVLGKLWIFRS</sequence>
<keyword evidence="3 5" id="KW-1133">Transmembrane helix</keyword>
<dbReference type="OrthoDB" id="8758470at2"/>
<dbReference type="RefSeq" id="WP_135205262.1">
    <property type="nucleotide sequence ID" value="NZ_SPVF01000006.1"/>
</dbReference>
<keyword evidence="4 5" id="KW-0472">Membrane</keyword>
<keyword evidence="2 5" id="KW-0812">Transmembrane</keyword>
<name>A0A4Y9T036_9BURK</name>
<comment type="caution">
    <text evidence="7">The sequence shown here is derived from an EMBL/GenBank/DDBJ whole genome shotgun (WGS) entry which is preliminary data.</text>
</comment>
<evidence type="ECO:0000256" key="3">
    <source>
        <dbReference type="ARBA" id="ARBA00022989"/>
    </source>
</evidence>
<evidence type="ECO:0000259" key="6">
    <source>
        <dbReference type="Pfam" id="PF04138"/>
    </source>
</evidence>
<evidence type="ECO:0000256" key="2">
    <source>
        <dbReference type="ARBA" id="ARBA00022692"/>
    </source>
</evidence>
<feature type="transmembrane region" description="Helical" evidence="5">
    <location>
        <begin position="12"/>
        <end position="33"/>
    </location>
</feature>